<protein>
    <submittedName>
        <fullName evidence="1 2">Uncharacterized protein</fullName>
    </submittedName>
</protein>
<proteinExistence type="predicted"/>
<evidence type="ECO:0000313" key="1">
    <source>
        <dbReference type="EMBL" id="KEH44407.1"/>
    </source>
</evidence>
<keyword evidence="3" id="KW-1185">Reference proteome</keyword>
<gene>
    <name evidence="1" type="ordered locus">MTR_1g113855</name>
</gene>
<reference evidence="1 3" key="1">
    <citation type="journal article" date="2011" name="Nature">
        <title>The Medicago genome provides insight into the evolution of rhizobial symbioses.</title>
        <authorList>
            <person name="Young N.D."/>
            <person name="Debelle F."/>
            <person name="Oldroyd G.E."/>
            <person name="Geurts R."/>
            <person name="Cannon S.B."/>
            <person name="Udvardi M.K."/>
            <person name="Benedito V.A."/>
            <person name="Mayer K.F."/>
            <person name="Gouzy J."/>
            <person name="Schoof H."/>
            <person name="Van de Peer Y."/>
            <person name="Proost S."/>
            <person name="Cook D.R."/>
            <person name="Meyers B.C."/>
            <person name="Spannagl M."/>
            <person name="Cheung F."/>
            <person name="De Mita S."/>
            <person name="Krishnakumar V."/>
            <person name="Gundlach H."/>
            <person name="Zhou S."/>
            <person name="Mudge J."/>
            <person name="Bharti A.K."/>
            <person name="Murray J.D."/>
            <person name="Naoumkina M.A."/>
            <person name="Rosen B."/>
            <person name="Silverstein K.A."/>
            <person name="Tang H."/>
            <person name="Rombauts S."/>
            <person name="Zhao P.X."/>
            <person name="Zhou P."/>
            <person name="Barbe V."/>
            <person name="Bardou P."/>
            <person name="Bechner M."/>
            <person name="Bellec A."/>
            <person name="Berger A."/>
            <person name="Berges H."/>
            <person name="Bidwell S."/>
            <person name="Bisseling T."/>
            <person name="Choisne N."/>
            <person name="Couloux A."/>
            <person name="Denny R."/>
            <person name="Deshpande S."/>
            <person name="Dai X."/>
            <person name="Doyle J.J."/>
            <person name="Dudez A.M."/>
            <person name="Farmer A.D."/>
            <person name="Fouteau S."/>
            <person name="Franken C."/>
            <person name="Gibelin C."/>
            <person name="Gish J."/>
            <person name="Goldstein S."/>
            <person name="Gonzalez A.J."/>
            <person name="Green P.J."/>
            <person name="Hallab A."/>
            <person name="Hartog M."/>
            <person name="Hua A."/>
            <person name="Humphray S.J."/>
            <person name="Jeong D.H."/>
            <person name="Jing Y."/>
            <person name="Jocker A."/>
            <person name="Kenton S.M."/>
            <person name="Kim D.J."/>
            <person name="Klee K."/>
            <person name="Lai H."/>
            <person name="Lang C."/>
            <person name="Lin S."/>
            <person name="Macmil S.L."/>
            <person name="Magdelenat G."/>
            <person name="Matthews L."/>
            <person name="McCorrison J."/>
            <person name="Monaghan E.L."/>
            <person name="Mun J.H."/>
            <person name="Najar F.Z."/>
            <person name="Nicholson C."/>
            <person name="Noirot C."/>
            <person name="O'Bleness M."/>
            <person name="Paule C.R."/>
            <person name="Poulain J."/>
            <person name="Prion F."/>
            <person name="Qin B."/>
            <person name="Qu C."/>
            <person name="Retzel E.F."/>
            <person name="Riddle C."/>
            <person name="Sallet E."/>
            <person name="Samain S."/>
            <person name="Samson N."/>
            <person name="Sanders I."/>
            <person name="Saurat O."/>
            <person name="Scarpelli C."/>
            <person name="Schiex T."/>
            <person name="Segurens B."/>
            <person name="Severin A.J."/>
            <person name="Sherrier D.J."/>
            <person name="Shi R."/>
            <person name="Sims S."/>
            <person name="Singer S.R."/>
            <person name="Sinharoy S."/>
            <person name="Sterck L."/>
            <person name="Viollet A."/>
            <person name="Wang B.B."/>
            <person name="Wang K."/>
            <person name="Wang M."/>
            <person name="Wang X."/>
            <person name="Warfsmann J."/>
            <person name="Weissenbach J."/>
            <person name="White D.D."/>
            <person name="White J.D."/>
            <person name="Wiley G.B."/>
            <person name="Wincker P."/>
            <person name="Xing Y."/>
            <person name="Yang L."/>
            <person name="Yao Z."/>
            <person name="Ying F."/>
            <person name="Zhai J."/>
            <person name="Zhou L."/>
            <person name="Zuber A."/>
            <person name="Denarie J."/>
            <person name="Dixon R.A."/>
            <person name="May G.D."/>
            <person name="Schwartz D.C."/>
            <person name="Rogers J."/>
            <person name="Quetier F."/>
            <person name="Town C.D."/>
            <person name="Roe B.A."/>
        </authorList>
    </citation>
    <scope>NUCLEOTIDE SEQUENCE [LARGE SCALE GENOMIC DNA]</scope>
    <source>
        <strain evidence="1">A17</strain>
        <strain evidence="2 3">cv. Jemalong A17</strain>
    </source>
</reference>
<dbReference type="EnsemblPlants" id="KEH44407">
    <property type="protein sequence ID" value="KEH44407"/>
    <property type="gene ID" value="MTR_1g113855"/>
</dbReference>
<dbReference type="HOGENOM" id="CLU_2174711_0_0_1"/>
<dbReference type="AlphaFoldDB" id="A0A072VRM7"/>
<reference evidence="2" key="3">
    <citation type="submission" date="2015-04" db="UniProtKB">
        <authorList>
            <consortium name="EnsemblPlants"/>
        </authorList>
    </citation>
    <scope>IDENTIFICATION</scope>
    <source>
        <strain evidence="2">cv. Jemalong A17</strain>
    </source>
</reference>
<accession>A0A072VRM7</accession>
<organism evidence="1 3">
    <name type="scientific">Medicago truncatula</name>
    <name type="common">Barrel medic</name>
    <name type="synonym">Medicago tribuloides</name>
    <dbReference type="NCBI Taxonomy" id="3880"/>
    <lineage>
        <taxon>Eukaryota</taxon>
        <taxon>Viridiplantae</taxon>
        <taxon>Streptophyta</taxon>
        <taxon>Embryophyta</taxon>
        <taxon>Tracheophyta</taxon>
        <taxon>Spermatophyta</taxon>
        <taxon>Magnoliopsida</taxon>
        <taxon>eudicotyledons</taxon>
        <taxon>Gunneridae</taxon>
        <taxon>Pentapetalae</taxon>
        <taxon>rosids</taxon>
        <taxon>fabids</taxon>
        <taxon>Fabales</taxon>
        <taxon>Fabaceae</taxon>
        <taxon>Papilionoideae</taxon>
        <taxon>50 kb inversion clade</taxon>
        <taxon>NPAAA clade</taxon>
        <taxon>Hologalegina</taxon>
        <taxon>IRL clade</taxon>
        <taxon>Trifolieae</taxon>
        <taxon>Medicago</taxon>
    </lineage>
</organism>
<sequence>MKTVSLQSLSFCKWRLELSSIAPSKMLYDTSRIRRFLKSFIKHYFISPRPKVPTHSHECYLPTTIEIIIRFKIEVVENSIHAINSKEKMVIIKFKGRTLPCTWVCTSVVS</sequence>
<evidence type="ECO:0000313" key="3">
    <source>
        <dbReference type="Proteomes" id="UP000002051"/>
    </source>
</evidence>
<dbReference type="Proteomes" id="UP000002051">
    <property type="component" value="Unassembled WGS sequence"/>
</dbReference>
<reference evidence="1 3" key="2">
    <citation type="journal article" date="2014" name="BMC Genomics">
        <title>An improved genome release (version Mt4.0) for the model legume Medicago truncatula.</title>
        <authorList>
            <person name="Tang H."/>
            <person name="Krishnakumar V."/>
            <person name="Bidwell S."/>
            <person name="Rosen B."/>
            <person name="Chan A."/>
            <person name="Zhou S."/>
            <person name="Gentzbittel L."/>
            <person name="Childs K.L."/>
            <person name="Yandell M."/>
            <person name="Gundlach H."/>
            <person name="Mayer K.F."/>
            <person name="Schwartz D.C."/>
            <person name="Town C.D."/>
        </authorList>
    </citation>
    <scope>GENOME REANNOTATION</scope>
    <source>
        <strain evidence="1">A17</strain>
        <strain evidence="2 3">cv. Jemalong A17</strain>
    </source>
</reference>
<name>A0A072VRM7_MEDTR</name>
<evidence type="ECO:0000313" key="2">
    <source>
        <dbReference type="EnsemblPlants" id="KEH44407"/>
    </source>
</evidence>
<dbReference type="EMBL" id="CM001217">
    <property type="protein sequence ID" value="KEH44407.1"/>
    <property type="molecule type" value="Genomic_DNA"/>
</dbReference>